<evidence type="ECO:0000256" key="1">
    <source>
        <dbReference type="ARBA" id="ARBA00022630"/>
    </source>
</evidence>
<dbReference type="PANTHER" id="PTHR48105">
    <property type="entry name" value="THIOREDOXIN REDUCTASE 1-RELATED-RELATED"/>
    <property type="match status" value="1"/>
</dbReference>
<protein>
    <submittedName>
        <fullName evidence="5">Thioredoxin reductase</fullName>
    </submittedName>
</protein>
<dbReference type="Pfam" id="PF07992">
    <property type="entry name" value="Pyr_redox_2"/>
    <property type="match status" value="1"/>
</dbReference>
<comment type="catalytic activity">
    <reaction evidence="3">
        <text>[thioredoxin]-dithiol + NADP(+) = [thioredoxin]-disulfide + NADPH + H(+)</text>
        <dbReference type="Rhea" id="RHEA:20345"/>
        <dbReference type="Rhea" id="RHEA-COMP:10698"/>
        <dbReference type="Rhea" id="RHEA-COMP:10700"/>
        <dbReference type="ChEBI" id="CHEBI:15378"/>
        <dbReference type="ChEBI" id="CHEBI:29950"/>
        <dbReference type="ChEBI" id="CHEBI:50058"/>
        <dbReference type="ChEBI" id="CHEBI:57783"/>
        <dbReference type="ChEBI" id="CHEBI:58349"/>
        <dbReference type="EC" id="1.8.1.9"/>
    </reaction>
</comment>
<dbReference type="Proteomes" id="UP000000954">
    <property type="component" value="Chromosome"/>
</dbReference>
<keyword evidence="1" id="KW-0285">Flavoprotein</keyword>
<dbReference type="OrthoDB" id="109585at2"/>
<dbReference type="SUPFAM" id="SSF51905">
    <property type="entry name" value="FAD/NAD(P)-binding domain"/>
    <property type="match status" value="2"/>
</dbReference>
<dbReference type="PRINTS" id="PR00469">
    <property type="entry name" value="PNDRDTASEII"/>
</dbReference>
<evidence type="ECO:0000313" key="6">
    <source>
        <dbReference type="Proteomes" id="UP000000954"/>
    </source>
</evidence>
<sequence>MQQYDVLVIGAGPAGISAAVYAASRGKQVGLFEAQAVGGMIGRVSTVTHYASVASGETGAQFARRLEEQAIDAGVDIIRERVVLAKLTDEEKSVTTTAGKTFGAPRIILANGLKKRELGIPGEKLACKSAQFEAGKFQSKNVYVIGGADGAVKEALYLARFAKKVSIICVEDELACISQFREPALSANNIEIIPSSRVTALDGKGIVERLHIESLHSGQTTEIDDPGCGVFVFAGGTPDTALYTGQIELDNGFIQVNEEMATSLPGVWAAGDIRVKQVRQVATAVADGAIAGINAAR</sequence>
<dbReference type="InterPro" id="IPR023753">
    <property type="entry name" value="FAD/NAD-binding_dom"/>
</dbReference>
<organism evidence="5 6">
    <name type="scientific">Cryptobacterium curtum (strain ATCC 700683 / DSM 15641 / CCUG 43107 / 12-3)</name>
    <dbReference type="NCBI Taxonomy" id="469378"/>
    <lineage>
        <taxon>Bacteria</taxon>
        <taxon>Bacillati</taxon>
        <taxon>Actinomycetota</taxon>
        <taxon>Coriobacteriia</taxon>
        <taxon>Eggerthellales</taxon>
        <taxon>Eggerthellaceae</taxon>
        <taxon>Cryptobacterium</taxon>
    </lineage>
</organism>
<gene>
    <name evidence="5" type="ordered locus">Ccur_10660</name>
</gene>
<feature type="domain" description="FAD/NAD(P)-binding" evidence="4">
    <location>
        <begin position="4"/>
        <end position="288"/>
    </location>
</feature>
<dbReference type="RefSeq" id="WP_012803442.1">
    <property type="nucleotide sequence ID" value="NC_013170.1"/>
</dbReference>
<evidence type="ECO:0000259" key="4">
    <source>
        <dbReference type="Pfam" id="PF07992"/>
    </source>
</evidence>
<evidence type="ECO:0000256" key="2">
    <source>
        <dbReference type="ARBA" id="ARBA00023002"/>
    </source>
</evidence>
<dbReference type="Gene3D" id="3.50.50.60">
    <property type="entry name" value="FAD/NAD(P)-binding domain"/>
    <property type="match status" value="2"/>
</dbReference>
<keyword evidence="6" id="KW-1185">Reference proteome</keyword>
<evidence type="ECO:0000256" key="3">
    <source>
        <dbReference type="ARBA" id="ARBA00048132"/>
    </source>
</evidence>
<dbReference type="KEGG" id="ccu:Ccur_10660"/>
<dbReference type="InterPro" id="IPR036188">
    <property type="entry name" value="FAD/NAD-bd_sf"/>
</dbReference>
<dbReference type="AlphaFoldDB" id="C7MPB7"/>
<dbReference type="GO" id="GO:0004791">
    <property type="term" value="F:thioredoxin-disulfide reductase (NADPH) activity"/>
    <property type="evidence" value="ECO:0007669"/>
    <property type="project" value="UniProtKB-EC"/>
</dbReference>
<name>C7MPB7_CRYCD</name>
<accession>C7MPB7</accession>
<dbReference type="InterPro" id="IPR050097">
    <property type="entry name" value="Ferredoxin-NADP_redctase_2"/>
</dbReference>
<reference evidence="5 6" key="1">
    <citation type="journal article" date="2009" name="Stand. Genomic Sci.">
        <title>Complete genome sequence of Cryptobacterium curtum type strain (12-3).</title>
        <authorList>
            <person name="Mavrommatis K."/>
            <person name="Pukall R."/>
            <person name="Rohde C."/>
            <person name="Chen F."/>
            <person name="Sims D."/>
            <person name="Brettin T."/>
            <person name="Kuske C."/>
            <person name="Detter J.C."/>
            <person name="Han C."/>
            <person name="Lapidus A."/>
            <person name="Copeland A."/>
            <person name="Glavina Del Rio T."/>
            <person name="Nolan M."/>
            <person name="Lucas S."/>
            <person name="Tice H."/>
            <person name="Cheng J.F."/>
            <person name="Bruce D."/>
            <person name="Goodwin L."/>
            <person name="Pitluck S."/>
            <person name="Ovchinnikova G."/>
            <person name="Pati A."/>
            <person name="Ivanova N."/>
            <person name="Chen A."/>
            <person name="Palaniappan K."/>
            <person name="Chain P."/>
            <person name="D'haeseleer P."/>
            <person name="Goker M."/>
            <person name="Bristow J."/>
            <person name="Eisen J.A."/>
            <person name="Markowitz V."/>
            <person name="Hugenholtz P."/>
            <person name="Rohde M."/>
            <person name="Klenk H.P."/>
            <person name="Kyrpides N.C."/>
        </authorList>
    </citation>
    <scope>NUCLEOTIDE SEQUENCE [LARGE SCALE GENOMIC DNA]</scope>
    <source>
        <strain evidence="6">ATCC 700683 / DSM 15641 / 12-3</strain>
    </source>
</reference>
<dbReference type="HOGENOM" id="CLU_031864_5_3_11"/>
<dbReference type="EMBL" id="CP001682">
    <property type="protein sequence ID" value="ACU94757.1"/>
    <property type="molecule type" value="Genomic_DNA"/>
</dbReference>
<keyword evidence="2" id="KW-0560">Oxidoreductase</keyword>
<evidence type="ECO:0000313" key="5">
    <source>
        <dbReference type="EMBL" id="ACU94757.1"/>
    </source>
</evidence>
<dbReference type="eggNOG" id="COG0492">
    <property type="taxonomic scope" value="Bacteria"/>
</dbReference>
<dbReference type="PRINTS" id="PR00368">
    <property type="entry name" value="FADPNR"/>
</dbReference>
<proteinExistence type="predicted"/>
<dbReference type="STRING" id="469378.Ccur_10660"/>